<dbReference type="InterPro" id="IPR036291">
    <property type="entry name" value="NAD(P)-bd_dom_sf"/>
</dbReference>
<dbReference type="SUPFAM" id="SSF51735">
    <property type="entry name" value="NAD(P)-binding Rossmann-fold domains"/>
    <property type="match status" value="1"/>
</dbReference>
<dbReference type="Proteomes" id="UP000772618">
    <property type="component" value="Unassembled WGS sequence"/>
</dbReference>
<dbReference type="PRINTS" id="PR00081">
    <property type="entry name" value="GDHRDH"/>
</dbReference>
<reference evidence="3 4" key="1">
    <citation type="submission" date="2021-05" db="EMBL/GenBank/DDBJ databases">
        <title>A Polyphasic approach of four new species of the genus Ohtaekwangia: Ohtaekwangia histidinii sp. nov., Ohtaekwangia cretensis sp. nov., Ohtaekwangia indiensis sp. nov., Ohtaekwangia reichenbachii sp. nov. from diverse environment.</title>
        <authorList>
            <person name="Octaviana S."/>
        </authorList>
    </citation>
    <scope>NUCLEOTIDE SEQUENCE [LARGE SCALE GENOMIC DNA]</scope>
    <source>
        <strain evidence="3 4">PWU20</strain>
    </source>
</reference>
<comment type="similarity">
    <text evidence="2">Belongs to the short-chain dehydrogenases/reductases (SDR) family.</text>
</comment>
<name>A0ABS5VV15_9BACT</name>
<dbReference type="PANTHER" id="PTHR43157:SF31">
    <property type="entry name" value="PHOSPHATIDYLINOSITOL-GLYCAN BIOSYNTHESIS CLASS F PROTEIN"/>
    <property type="match status" value="1"/>
</dbReference>
<dbReference type="Gene3D" id="3.40.50.720">
    <property type="entry name" value="NAD(P)-binding Rossmann-like Domain"/>
    <property type="match status" value="1"/>
</dbReference>
<accession>A0ABS5VV15</accession>
<comment type="caution">
    <text evidence="3">The sequence shown here is derived from an EMBL/GenBank/DDBJ whole genome shotgun (WGS) entry which is preliminary data.</text>
</comment>
<evidence type="ECO:0000313" key="4">
    <source>
        <dbReference type="Proteomes" id="UP000772618"/>
    </source>
</evidence>
<proteinExistence type="inferred from homology"/>
<dbReference type="EMBL" id="JAHESD010000048">
    <property type="protein sequence ID" value="MBT1705171.1"/>
    <property type="molecule type" value="Genomic_DNA"/>
</dbReference>
<protein>
    <submittedName>
        <fullName evidence="3">SDR family NAD(P)-dependent oxidoreductase</fullName>
    </submittedName>
</protein>
<organism evidence="3 4">
    <name type="scientific">Chryseosolibacter indicus</name>
    <dbReference type="NCBI Taxonomy" id="2782351"/>
    <lineage>
        <taxon>Bacteria</taxon>
        <taxon>Pseudomonadati</taxon>
        <taxon>Bacteroidota</taxon>
        <taxon>Cytophagia</taxon>
        <taxon>Cytophagales</taxon>
        <taxon>Chryseotaleaceae</taxon>
        <taxon>Chryseosolibacter</taxon>
    </lineage>
</organism>
<keyword evidence="4" id="KW-1185">Reference proteome</keyword>
<evidence type="ECO:0000256" key="1">
    <source>
        <dbReference type="ARBA" id="ARBA00023002"/>
    </source>
</evidence>
<evidence type="ECO:0000256" key="2">
    <source>
        <dbReference type="RuleBase" id="RU000363"/>
    </source>
</evidence>
<dbReference type="InterPro" id="IPR002347">
    <property type="entry name" value="SDR_fam"/>
</dbReference>
<evidence type="ECO:0000313" key="3">
    <source>
        <dbReference type="EMBL" id="MBT1705171.1"/>
    </source>
</evidence>
<sequence>MENSVSGKTIFITGATDGLGKLVAMHLAEQGAHLLIHGRNMTKGEEVLRDLKHRTGNPNIHYYNADFSLLSDVNALGIRLLNEDKRIDILINNAGTALSKREVNTDGIELTLAVNYFAQVLLTEKLLAIMSLQSSKIINVASAAQRALDFSDFMMEKYYESFSAYSKSKAALIMYTFDLAERLKGKGITVNALHPATLMNTKMVMDRSYVMSTVEEGASAVEGLLKIKETGCYYNSKRLSKAIPQVYDVPTRRKLWKLTNDILTPYLFC</sequence>
<dbReference type="PRINTS" id="PR00080">
    <property type="entry name" value="SDRFAMILY"/>
</dbReference>
<dbReference type="Pfam" id="PF00106">
    <property type="entry name" value="adh_short"/>
    <property type="match status" value="1"/>
</dbReference>
<keyword evidence="1" id="KW-0560">Oxidoreductase</keyword>
<gene>
    <name evidence="3" type="ORF">KK060_17895</name>
</gene>
<dbReference type="PANTHER" id="PTHR43157">
    <property type="entry name" value="PHOSPHATIDYLINOSITOL-GLYCAN BIOSYNTHESIS CLASS F PROTEIN-RELATED"/>
    <property type="match status" value="1"/>
</dbReference>
<dbReference type="RefSeq" id="WP_254155126.1">
    <property type="nucleotide sequence ID" value="NZ_JAHESD010000048.1"/>
</dbReference>